<name>A0A6J7WQ13_9CAUD</name>
<dbReference type="EMBL" id="LR798281">
    <property type="protein sequence ID" value="CAB5220141.1"/>
    <property type="molecule type" value="Genomic_DNA"/>
</dbReference>
<sequence length="1948" mass="210476">MPIYTIDQLRNTAPKEFRDLSDEDLVRQYSQYTGTPFEKAADFYGVKPRGTLSEMGRQAVGGAVVDLPKMVGQGLQYTGIAPEYGKEMAQAAEARAPQYEPDLRGRGLIGQAGVLGARGLAPALSTAPLAFIPGVGPAAAAGAAATLFGTSSAQETYDKLIDQGIDPSEAAAAARRVGLIQGPLEGLATYTGARAAKGLSPLLGIGGKTTAGVAEGLTDTAVARPFLKSMGINAVVQPGTEVAQDVGASLVERAYGARPEDLGEIAKQSALGGFGLTMLLGPLSLGGHARRAKQAQALDQMLYGEDTTPEQQLAARRMIVDEAQKQGVAPSDAEAWFQRQYREDAASMEMLKQQEDEIIETGKESPLADISYALTDPELGPKISDPDREQLVQLVGAVQQGNLSQEQHDEAITQASNILGRYLVDDQEQHQERDLLQPTTIQRQPALFGGLTQVETNVPQDLTAYAAPQGLGRVIPRTTPVEGVPGVRQVTPGVFQAAPQMQQVETKPQAAAPVAPPQVTPPGAPTAVAAVTPATPVVAGASLKAPKRGPKTPKTVKAETQGQATAAAVAPAVTEEAAAPAGPKNVSEAIKEDNEVAAVLKAVEAENEDVDKLFAGVTGTTKKAPGKPSMPAQVYAAIRNAILNPKAGVVVRKAKSVDKDAALTEKYKAKVKQIADAANAFAAAYETYASQNLVRSGEVIKRGETAEAKVAPRADVLQANALAVQQALGKLGEAVGGNAKDVEAVVRFVKDRAQKEKRGDLKTAKADILLSRAWAAAKSESFMGEPDLLATNPNEVRQSRESAEKGATPQLVDAANEGYATLGRGPAQKGINGLLNYIRTTGTPFEKTLAQAVKLALAGKREVKIEFVNGNVKPQYNPKTNTITIGENSSREVALHEALHGALQWFVYNNPNLPQVTALKEALKRVVNYDTSKLSPKAAEVQAVLKKVLAGKSKTAELDAVLELISYGNTLNDFRRALQGMESNAPRTFVKFANDVMEAIYALVRRMLGAKQSVASDVMENTFQLLEAARAAEQTAPSKGNVLQAAVTTTKPVSDAKAAEIQGMREQDYSRFNKGNAVQLQLLQRGFEAVGWNKANMEKLTGKAGDKMREFISKNFPGAEIVLGWINSRYNVNETVSQIMDRYKLNKGIGYQYAEDLANVISRRPAEDVNALFAYLDGDKKAMDKLPDAMKLKAVADKLKNWFDMYVAELTPVEQKYFNSRKFSESLLFPSRTEQVAGGTFGLGKINEVLGLKRKGEIELDNDWFQKDDNGDLVTDGDVFQVFETDGVTSAGFMSAARHAELGSPKTVQQGAKMYTVDATRKWLFEGMKGNQYSFVTNTTAKEKIADQKADDVANALRNTIAALANNYASKNFIKSVFDMGRGDSAHAQVAFDNLEELNEAFGTNIIEAQVLPVSHEISRSPQTKALYRQSGTWVKLPKSPVYGELSGKYLPGPVWNAMGDMSDRQPVVNWRAANNTMRWFKKSKTVWNIGTHVTNTASNVTMAMMHDISFSTMGDASRILAKYEVSPKSLTPSELALMMAFRDSGAMLADYSSAEVKEALYKAHALNLRGGEDVSVMRRVGGWLGIEKSKAETLEKLTAKAGKFAGKVDEVTSQMYAAEDNIFRLAAFLKTAGALQAREGLKTPTPEMLREAGAFARSAFGDYDIDSKAVKVARQTVMPFISWFYAMAPVIGRIAVYEPWKLANVLTAYMILEAAMAGAAGDDDEEKRKDGPESIRERMFGSIGPYTHVRIPFMGDDQNPVYYKLGDYFPTSSFTRGLPNGMMGQSWIPASLTPSGPFVSAILGLVGGVDPYTGKSLHQPTDTEWQKLWTSTKFAYDIATVPLANSKNISKVNDLLDEKTGITGAEPSSLFIARAFGLKFYDYNEGEQAAINEIAAKRIQSDFKSAMTKAKRDEYRKGYPDYEALDAKLEELRTRMEEEIAKKRGEE</sequence>
<evidence type="ECO:0000256" key="1">
    <source>
        <dbReference type="SAM" id="MobiDB-lite"/>
    </source>
</evidence>
<protein>
    <recommendedName>
        <fullName evidence="3">Large polyvalent protein associated domain-containing protein</fullName>
    </recommendedName>
</protein>
<organism evidence="2">
    <name type="scientific">uncultured Caudovirales phage</name>
    <dbReference type="NCBI Taxonomy" id="2100421"/>
    <lineage>
        <taxon>Viruses</taxon>
        <taxon>Duplodnaviria</taxon>
        <taxon>Heunggongvirae</taxon>
        <taxon>Uroviricota</taxon>
        <taxon>Caudoviricetes</taxon>
        <taxon>Peduoviridae</taxon>
        <taxon>Maltschvirus</taxon>
        <taxon>Maltschvirus maltsch</taxon>
    </lineage>
</organism>
<feature type="region of interest" description="Disordered" evidence="1">
    <location>
        <begin position="785"/>
        <end position="807"/>
    </location>
</feature>
<reference evidence="2" key="1">
    <citation type="submission" date="2020-05" db="EMBL/GenBank/DDBJ databases">
        <authorList>
            <person name="Chiriac C."/>
            <person name="Salcher M."/>
            <person name="Ghai R."/>
            <person name="Kavagutti S V."/>
        </authorList>
    </citation>
    <scope>NUCLEOTIDE SEQUENCE</scope>
</reference>
<evidence type="ECO:0000313" key="2">
    <source>
        <dbReference type="EMBL" id="CAB5220141.1"/>
    </source>
</evidence>
<evidence type="ECO:0008006" key="3">
    <source>
        <dbReference type="Google" id="ProtNLM"/>
    </source>
</evidence>
<proteinExistence type="predicted"/>
<gene>
    <name evidence="2" type="ORF">UFOVP232_61</name>
</gene>
<accession>A0A6J7WQ13</accession>